<dbReference type="EMBL" id="CABWMH010000013">
    <property type="protein sequence ID" value="VXB99223.1"/>
    <property type="molecule type" value="Genomic_DNA"/>
</dbReference>
<comment type="caution">
    <text evidence="1">The sequence shown here is derived from an EMBL/GenBank/DDBJ whole genome shotgun (WGS) entry which is preliminary data.</text>
</comment>
<organism evidence="1 2">
    <name type="scientific">Pantoea brenneri</name>
    <dbReference type="NCBI Taxonomy" id="472694"/>
    <lineage>
        <taxon>Bacteria</taxon>
        <taxon>Pseudomonadati</taxon>
        <taxon>Pseudomonadota</taxon>
        <taxon>Gammaproteobacteria</taxon>
        <taxon>Enterobacterales</taxon>
        <taxon>Erwiniaceae</taxon>
        <taxon>Pantoea</taxon>
    </lineage>
</organism>
<accession>A0AAX3J6Y2</accession>
<dbReference type="Proteomes" id="UP000433737">
    <property type="component" value="Unassembled WGS sequence"/>
</dbReference>
<reference evidence="1 2" key="1">
    <citation type="submission" date="2019-10" db="EMBL/GenBank/DDBJ databases">
        <authorList>
            <person name="Karimi E."/>
        </authorList>
    </citation>
    <scope>NUCLEOTIDE SEQUENCE [LARGE SCALE GENOMIC DNA]</scope>
    <source>
        <strain evidence="1">Pantoea sp. 111</strain>
    </source>
</reference>
<sequence>MSDDDFAYAVMLQNGGVAERLKAAVLKTADGKPSESSNLSSSATFYRTGQHNVLACSVSAIRLPHFRNSPV</sequence>
<proteinExistence type="predicted"/>
<protein>
    <submittedName>
        <fullName evidence="1">Uncharacterized protein</fullName>
    </submittedName>
</protein>
<name>A0AAX3J6Y2_9GAMM</name>
<gene>
    <name evidence="1" type="ORF">PANT111_200028</name>
</gene>
<evidence type="ECO:0000313" key="1">
    <source>
        <dbReference type="EMBL" id="VXB99223.1"/>
    </source>
</evidence>
<evidence type="ECO:0000313" key="2">
    <source>
        <dbReference type="Proteomes" id="UP000433737"/>
    </source>
</evidence>
<dbReference type="AlphaFoldDB" id="A0AAX3J6Y2"/>